<evidence type="ECO:0000256" key="1">
    <source>
        <dbReference type="ARBA" id="ARBA00023172"/>
    </source>
</evidence>
<dbReference type="InterPro" id="IPR013762">
    <property type="entry name" value="Integrase-like_cat_sf"/>
</dbReference>
<sequence>MSACVLVFQQNFTDKRECEALPEKTIKLNDRNIKVSKAGYIYIQKYIKGVHVRISTKLKATKQNLALVQQEAHNYIKNELVRQGFILEGSTKRSPDEYLSESILYVLQGLSDIKESSYARYKSAMFAIQKDLKHARTNHINKNFLHDYATALHKKALSNAEIKSRINLIVRALNNYNEYFNLPYFTNTLNLSRFGAEKKEKYAFKENELAIILESSKKDEILHNYLMIASHTGARVGEILALKSSDIDTESIKITKSKMSNNTITTPKTKSSKRNIAFINENFKHFMHDLKAKYTDTLFNISHSCLQKKWKKLLSELNMQKETPIYNLRHTFATLAIQKGFNILQVSRTLGHKDGHITSTTYAINTDCFIENMQINLTKEEA</sequence>
<evidence type="ECO:0000313" key="3">
    <source>
        <dbReference type="EMBL" id="TLE08563.1"/>
    </source>
</evidence>
<dbReference type="CDD" id="cd01189">
    <property type="entry name" value="INT_ICEBs1_C_like"/>
    <property type="match status" value="1"/>
</dbReference>
<dbReference type="InterPro" id="IPR050090">
    <property type="entry name" value="Tyrosine_recombinase_XerCD"/>
</dbReference>
<name>A0A099V4R6_9HELI</name>
<dbReference type="InterPro" id="IPR002104">
    <property type="entry name" value="Integrase_catalytic"/>
</dbReference>
<feature type="domain" description="Tyr recombinase" evidence="2">
    <location>
        <begin position="199"/>
        <end position="379"/>
    </location>
</feature>
<dbReference type="GO" id="GO:0006310">
    <property type="term" value="P:DNA recombination"/>
    <property type="evidence" value="ECO:0007669"/>
    <property type="project" value="UniProtKB-KW"/>
</dbReference>
<keyword evidence="1" id="KW-0233">DNA recombination</keyword>
<gene>
    <name evidence="3" type="ORF">LS79_009640</name>
</gene>
<dbReference type="PANTHER" id="PTHR30349:SF64">
    <property type="entry name" value="PROPHAGE INTEGRASE INTD-RELATED"/>
    <property type="match status" value="1"/>
</dbReference>
<evidence type="ECO:0000259" key="2">
    <source>
        <dbReference type="PROSITE" id="PS51898"/>
    </source>
</evidence>
<organism evidence="3 4">
    <name type="scientific">Helicobacter bilis</name>
    <dbReference type="NCBI Taxonomy" id="37372"/>
    <lineage>
        <taxon>Bacteria</taxon>
        <taxon>Pseudomonadati</taxon>
        <taxon>Campylobacterota</taxon>
        <taxon>Epsilonproteobacteria</taxon>
        <taxon>Campylobacterales</taxon>
        <taxon>Helicobacteraceae</taxon>
        <taxon>Helicobacter</taxon>
    </lineage>
</organism>
<dbReference type="AlphaFoldDB" id="A0A099V4R6"/>
<proteinExistence type="predicted"/>
<dbReference type="PANTHER" id="PTHR30349">
    <property type="entry name" value="PHAGE INTEGRASE-RELATED"/>
    <property type="match status" value="1"/>
</dbReference>
<protein>
    <submittedName>
        <fullName evidence="3">Site-specific integrase</fullName>
    </submittedName>
</protein>
<dbReference type="GO" id="GO:0003677">
    <property type="term" value="F:DNA binding"/>
    <property type="evidence" value="ECO:0007669"/>
    <property type="project" value="InterPro"/>
</dbReference>
<dbReference type="Proteomes" id="UP000029857">
    <property type="component" value="Unassembled WGS sequence"/>
</dbReference>
<reference evidence="3 4" key="1">
    <citation type="journal article" date="2014" name="Genome Announc.">
        <title>Draft genome sequences of eight enterohepatic helicobacter species isolated from both laboratory and wild rodents.</title>
        <authorList>
            <person name="Sheh A."/>
            <person name="Shen Z."/>
            <person name="Fox J.G."/>
        </authorList>
    </citation>
    <scope>NUCLEOTIDE SEQUENCE [LARGE SCALE GENOMIC DNA]</scope>
    <source>
        <strain evidence="3 4">ATCC 49320</strain>
    </source>
</reference>
<dbReference type="SUPFAM" id="SSF56349">
    <property type="entry name" value="DNA breaking-rejoining enzymes"/>
    <property type="match status" value="1"/>
</dbReference>
<evidence type="ECO:0000313" key="4">
    <source>
        <dbReference type="Proteomes" id="UP000029857"/>
    </source>
</evidence>
<dbReference type="GO" id="GO:0015074">
    <property type="term" value="P:DNA integration"/>
    <property type="evidence" value="ECO:0007669"/>
    <property type="project" value="InterPro"/>
</dbReference>
<accession>A0A099V4R6</accession>
<dbReference type="InterPro" id="IPR011010">
    <property type="entry name" value="DNA_brk_join_enz"/>
</dbReference>
<dbReference type="EMBL" id="JRPJ02000046">
    <property type="protein sequence ID" value="TLE08563.1"/>
    <property type="molecule type" value="Genomic_DNA"/>
</dbReference>
<dbReference type="PROSITE" id="PS51898">
    <property type="entry name" value="TYR_RECOMBINASE"/>
    <property type="match status" value="1"/>
</dbReference>
<dbReference type="Pfam" id="PF00589">
    <property type="entry name" value="Phage_integrase"/>
    <property type="match status" value="1"/>
</dbReference>
<dbReference type="Gene3D" id="1.10.443.10">
    <property type="entry name" value="Intergrase catalytic core"/>
    <property type="match status" value="1"/>
</dbReference>
<comment type="caution">
    <text evidence="3">The sequence shown here is derived from an EMBL/GenBank/DDBJ whole genome shotgun (WGS) entry which is preliminary data.</text>
</comment>
<dbReference type="RefSeq" id="WP_034580056.1">
    <property type="nucleotide sequence ID" value="NZ_FZMS01000071.1"/>
</dbReference>